<organism evidence="1 4">
    <name type="scientific">Leisingera caerulea</name>
    <name type="common">Phaeobacter caeruleus</name>
    <dbReference type="NCBI Taxonomy" id="506591"/>
    <lineage>
        <taxon>Bacteria</taxon>
        <taxon>Pseudomonadati</taxon>
        <taxon>Pseudomonadota</taxon>
        <taxon>Alphaproteobacteria</taxon>
        <taxon>Rhodobacterales</taxon>
        <taxon>Roseobacteraceae</taxon>
        <taxon>Leisingera</taxon>
    </lineage>
</organism>
<gene>
    <name evidence="1" type="ORF">K3721_03310</name>
    <name evidence="2" type="ORF">K3722_03335</name>
</gene>
<dbReference type="KEGG" id="lcae:K3721_03310"/>
<evidence type="ECO:0000313" key="3">
    <source>
        <dbReference type="Proteomes" id="UP001058184"/>
    </source>
</evidence>
<name>A0A9Q9LYW6_LEICA</name>
<dbReference type="EMBL" id="CP081070">
    <property type="protein sequence ID" value="UWQ54576.1"/>
    <property type="molecule type" value="Genomic_DNA"/>
</dbReference>
<evidence type="ECO:0000313" key="2">
    <source>
        <dbReference type="EMBL" id="UWQ59180.1"/>
    </source>
</evidence>
<accession>A0A9Q9LYW6</accession>
<dbReference type="Proteomes" id="UP001058713">
    <property type="component" value="Chromosome"/>
</dbReference>
<dbReference type="Proteomes" id="UP001058184">
    <property type="component" value="Chromosome"/>
</dbReference>
<dbReference type="RefSeq" id="WP_027235133.1">
    <property type="nucleotide sequence ID" value="NZ_CP081064.1"/>
</dbReference>
<evidence type="ECO:0000313" key="1">
    <source>
        <dbReference type="EMBL" id="UWQ54576.1"/>
    </source>
</evidence>
<evidence type="ECO:0000313" key="4">
    <source>
        <dbReference type="Proteomes" id="UP001058713"/>
    </source>
</evidence>
<dbReference type="EMBL" id="CP081078">
    <property type="protein sequence ID" value="UWQ59180.1"/>
    <property type="molecule type" value="Genomic_DNA"/>
</dbReference>
<proteinExistence type="predicted"/>
<protein>
    <submittedName>
        <fullName evidence="1">Uncharacterized protein</fullName>
    </submittedName>
</protein>
<sequence length="113" mass="12300">MKPVVLLIGKLPNVIGNVAEQLDHLPIQWLGAHDQPEVVRQLETEPRIECVIMGAGLDDQTRGDLIGIIAALRPDVCIHLKDRSSGPEGLVPFVERVVQMQVLAPRQSTVAAV</sequence>
<reference evidence="1" key="1">
    <citation type="submission" date="2021-08" db="EMBL/GenBank/DDBJ databases">
        <authorList>
            <person name="Nwanade C."/>
            <person name="Wang M."/>
            <person name="Masoudi A."/>
            <person name="Yu Z."/>
            <person name="Liu J."/>
        </authorList>
    </citation>
    <scope>NUCLEOTIDE SEQUENCE</scope>
    <source>
        <strain evidence="1">S122</strain>
        <strain evidence="2">S141</strain>
    </source>
</reference>
<dbReference type="AlphaFoldDB" id="A0A9Q9LYW6"/>
<keyword evidence="3" id="KW-1185">Reference proteome</keyword>